<evidence type="ECO:0000313" key="1">
    <source>
        <dbReference type="EMBL" id="OOF52781.1"/>
    </source>
</evidence>
<dbReference type="OrthoDB" id="8689178at2"/>
<dbReference type="STRING" id="1908266.BKK55_11900"/>
<sequence>MSIKVFFGQKISAEMLNFPRTDLEKIFAFKKHLENNGFEGLEGRNKCSDNVPYSDPCWSVKVAYAQKHSLWHYHIGIIKYDMNKPFGDRTSEYVVHYQRLENIVKIIDYSAHPPLNLPTENYLR</sequence>
<name>A0A1V3J9X4_9PAST</name>
<protein>
    <submittedName>
        <fullName evidence="1">Uncharacterized protein</fullName>
    </submittedName>
</protein>
<gene>
    <name evidence="1" type="ORF">BKK55_11900</name>
</gene>
<dbReference type="EMBL" id="MLHO01000084">
    <property type="protein sequence ID" value="OOF52781.1"/>
    <property type="molecule type" value="Genomic_DNA"/>
</dbReference>
<dbReference type="Proteomes" id="UP000188541">
    <property type="component" value="Unassembled WGS sequence"/>
</dbReference>
<organism evidence="1 2">
    <name type="scientific">Rodentibacter genomosp. 2</name>
    <dbReference type="NCBI Taxonomy" id="1908266"/>
    <lineage>
        <taxon>Bacteria</taxon>
        <taxon>Pseudomonadati</taxon>
        <taxon>Pseudomonadota</taxon>
        <taxon>Gammaproteobacteria</taxon>
        <taxon>Pasteurellales</taxon>
        <taxon>Pasteurellaceae</taxon>
        <taxon>Rodentibacter</taxon>
    </lineage>
</organism>
<proteinExistence type="predicted"/>
<dbReference type="AlphaFoldDB" id="A0A1V3J9X4"/>
<reference evidence="1 2" key="1">
    <citation type="submission" date="2016-10" db="EMBL/GenBank/DDBJ databases">
        <title>Rodentibacter gen. nov. and new species.</title>
        <authorList>
            <person name="Christensen H."/>
        </authorList>
    </citation>
    <scope>NUCLEOTIDE SEQUENCE [LARGE SCALE GENOMIC DNA]</scope>
    <source>
        <strain evidence="1 2">1996246016</strain>
    </source>
</reference>
<comment type="caution">
    <text evidence="1">The sequence shown here is derived from an EMBL/GenBank/DDBJ whole genome shotgun (WGS) entry which is preliminary data.</text>
</comment>
<evidence type="ECO:0000313" key="2">
    <source>
        <dbReference type="Proteomes" id="UP000188541"/>
    </source>
</evidence>
<accession>A0A1V3J9X4</accession>
<dbReference type="RefSeq" id="WP_077551860.1">
    <property type="nucleotide sequence ID" value="NZ_MLHO01000084.1"/>
</dbReference>
<keyword evidence="2" id="KW-1185">Reference proteome</keyword>